<dbReference type="EMBL" id="JAHTGR010000001">
    <property type="protein sequence ID" value="MBV6319553.1"/>
    <property type="molecule type" value="Genomic_DNA"/>
</dbReference>
<evidence type="ECO:0000313" key="3">
    <source>
        <dbReference type="EMBL" id="MCP2006635.1"/>
    </source>
</evidence>
<dbReference type="Proteomes" id="UP001162889">
    <property type="component" value="Unassembled WGS sequence"/>
</dbReference>
<sequence length="414" mass="44278">MQFVKHDELQRALADAAPDIVAPPLTLAAAPALPAAQLADAHLNIVRHKDSGCIQFVFPRQGAQLLASPLSAAAGRMDWLLQAALRVKERMTQQMIETVEAHNKSEGLLSLRHGWRQPATAAELAASRGRKVLLFVHGIFSSIEGAFSDLAADDTMRRLLAQYDGQVFGYDHWTIAKTPQQNALDLLAQLPADAGWDVDIVCHSRGGLVVRSLLSSAPHAQDAALAAIGKQRVGRIASVGKVYFVAAANQGSPLASQDDVEHFLNTAAMLASFSGAMALDLVIGLARMVVSLGFERPSVEALASGSALIAQLNQGDTLLSSASTYYARADFDFGSSVLERTGALLNRMLLDSDNDVVVPYSSVLLPAAQLADVRMLSFGTPQQKQSEVWHTEFFKQASMRAFLSPAAASPRSGL</sequence>
<dbReference type="RefSeq" id="WP_217940209.1">
    <property type="nucleotide sequence ID" value="NZ_JAHTGR010000001.1"/>
</dbReference>
<evidence type="ECO:0000313" key="4">
    <source>
        <dbReference type="Proteomes" id="UP001155901"/>
    </source>
</evidence>
<organism evidence="2 4">
    <name type="scientific">Duganella violaceipulchra</name>
    <dbReference type="NCBI Taxonomy" id="2849652"/>
    <lineage>
        <taxon>Bacteria</taxon>
        <taxon>Pseudomonadati</taxon>
        <taxon>Pseudomonadota</taxon>
        <taxon>Betaproteobacteria</taxon>
        <taxon>Burkholderiales</taxon>
        <taxon>Oxalobacteraceae</taxon>
        <taxon>Telluria group</taxon>
        <taxon>Duganella</taxon>
    </lineage>
</organism>
<keyword evidence="3" id="KW-0378">Hydrolase</keyword>
<comment type="caution">
    <text evidence="2">The sequence shown here is derived from an EMBL/GenBank/DDBJ whole genome shotgun (WGS) entry which is preliminary data.</text>
</comment>
<keyword evidence="5" id="KW-1185">Reference proteome</keyword>
<dbReference type="Pfam" id="PF24096">
    <property type="entry name" value="DUF7379"/>
    <property type="match status" value="1"/>
</dbReference>
<evidence type="ECO:0000313" key="2">
    <source>
        <dbReference type="EMBL" id="MBV6319553.1"/>
    </source>
</evidence>
<reference evidence="3" key="2">
    <citation type="submission" date="2022-03" db="EMBL/GenBank/DDBJ databases">
        <title>Genome Encyclopedia of Bacteria and Archaea VI: Functional Genomics of Type Strains.</title>
        <authorList>
            <person name="Whitman W."/>
        </authorList>
    </citation>
    <scope>NUCLEOTIDE SEQUENCE</scope>
    <source>
        <strain evidence="3">HSC-15S17</strain>
    </source>
</reference>
<dbReference type="AlphaFoldDB" id="A0AA41H9C3"/>
<evidence type="ECO:0000259" key="1">
    <source>
        <dbReference type="Pfam" id="PF24096"/>
    </source>
</evidence>
<dbReference type="InterPro" id="IPR055803">
    <property type="entry name" value="DUF7379"/>
</dbReference>
<proteinExistence type="predicted"/>
<feature type="domain" description="DUF7379" evidence="1">
    <location>
        <begin position="133"/>
        <end position="313"/>
    </location>
</feature>
<dbReference type="EMBL" id="JALJZU010000001">
    <property type="protein sequence ID" value="MCP2006635.1"/>
    <property type="molecule type" value="Genomic_DNA"/>
</dbReference>
<gene>
    <name evidence="2" type="ORF">KVP70_01285</name>
    <name evidence="3" type="ORF">L1274_000323</name>
</gene>
<protein>
    <submittedName>
        <fullName evidence="3">Triacylglycerol esterase/lipase EstA (Alpha/beta hydrolase family)</fullName>
    </submittedName>
</protein>
<dbReference type="GO" id="GO:0016787">
    <property type="term" value="F:hydrolase activity"/>
    <property type="evidence" value="ECO:0007669"/>
    <property type="project" value="UniProtKB-KW"/>
</dbReference>
<accession>A0AA41H9C3</accession>
<name>A0AA41H9C3_9BURK</name>
<dbReference type="Proteomes" id="UP001155901">
    <property type="component" value="Unassembled WGS sequence"/>
</dbReference>
<reference evidence="2" key="1">
    <citation type="submission" date="2021-07" db="EMBL/GenBank/DDBJ databases">
        <title>Characterization of violacein-producing bacteria and related species.</title>
        <authorList>
            <person name="Wilson H.S."/>
            <person name="De Leon M.E."/>
        </authorList>
    </citation>
    <scope>NUCLEOTIDE SEQUENCE</scope>
    <source>
        <strain evidence="2">HSC-15S17</strain>
    </source>
</reference>
<evidence type="ECO:0000313" key="5">
    <source>
        <dbReference type="Proteomes" id="UP001162889"/>
    </source>
</evidence>